<sequence length="326" mass="37724">MTNVYSLLDIIKVMWFALKQGKIAVHCHAGLGRTCTLIACYLVWSKGITAEEAIKLVRTRRSKSIQSPKQILLVEQLATLMEKYAGVLPHEEGLTLTNYLMMQNDFIPSEETRKFSHIPKVIFYVCDRLLNLVFEGQFKYILSESEHSQHNVRECTFGKIVVEWKHAYTSKGRAQIRYMVNILARISAFPFEQDENTKSQFRSGITVVNIDKVVSTMDASRLVYLLNHYMESIKRPYGEKQHLISIFEKFALEEKSKKLQNNLEKSEPAKLNHTWQCLIFYLLNVLSYLTGENYEHKDSKNKNLGVTAVHLKKEPLNEKKCLLIAE</sequence>
<proteinExistence type="predicted"/>
<reference evidence="2" key="1">
    <citation type="submission" date="2022-11" db="UniProtKB">
        <authorList>
            <consortium name="WormBaseParasite"/>
        </authorList>
    </citation>
    <scope>IDENTIFICATION</scope>
</reference>
<name>A0AC34Q668_9BILA</name>
<evidence type="ECO:0000313" key="1">
    <source>
        <dbReference type="Proteomes" id="UP000887576"/>
    </source>
</evidence>
<dbReference type="Proteomes" id="UP000887576">
    <property type="component" value="Unplaced"/>
</dbReference>
<accession>A0AC34Q668</accession>
<dbReference type="WBParaSite" id="JU765_v2.g13303.t1">
    <property type="protein sequence ID" value="JU765_v2.g13303.t1"/>
    <property type="gene ID" value="JU765_v2.g13303"/>
</dbReference>
<organism evidence="1 2">
    <name type="scientific">Panagrolaimus sp. JU765</name>
    <dbReference type="NCBI Taxonomy" id="591449"/>
    <lineage>
        <taxon>Eukaryota</taxon>
        <taxon>Metazoa</taxon>
        <taxon>Ecdysozoa</taxon>
        <taxon>Nematoda</taxon>
        <taxon>Chromadorea</taxon>
        <taxon>Rhabditida</taxon>
        <taxon>Tylenchina</taxon>
        <taxon>Panagrolaimomorpha</taxon>
        <taxon>Panagrolaimoidea</taxon>
        <taxon>Panagrolaimidae</taxon>
        <taxon>Panagrolaimus</taxon>
    </lineage>
</organism>
<protein>
    <submittedName>
        <fullName evidence="2">Tyrosine specific protein phosphatases domain-containing protein</fullName>
    </submittedName>
</protein>
<evidence type="ECO:0000313" key="2">
    <source>
        <dbReference type="WBParaSite" id="JU765_v2.g13303.t1"/>
    </source>
</evidence>